<sequence>MRRFQPVRTVRAYNSSGVQRWKKAVAFSIMQQERSSVENMSNGSVVRRGSTVPAPLSAATSRNKKSRRRCYVGCVAKLIDSFLINYS</sequence>
<evidence type="ECO:0000313" key="2">
    <source>
        <dbReference type="EMBL" id="CAH2055019.1"/>
    </source>
</evidence>
<feature type="non-terminal residue" evidence="2">
    <location>
        <position position="87"/>
    </location>
</feature>
<keyword evidence="3" id="KW-1185">Reference proteome</keyword>
<dbReference type="EMBL" id="OW152833">
    <property type="protein sequence ID" value="CAH2055019.1"/>
    <property type="molecule type" value="Genomic_DNA"/>
</dbReference>
<evidence type="ECO:0000313" key="3">
    <source>
        <dbReference type="Proteomes" id="UP000837857"/>
    </source>
</evidence>
<feature type="region of interest" description="Disordered" evidence="1">
    <location>
        <begin position="38"/>
        <end position="60"/>
    </location>
</feature>
<proteinExistence type="predicted"/>
<protein>
    <submittedName>
        <fullName evidence="2">Uncharacterized protein</fullName>
    </submittedName>
</protein>
<accession>A0ABN8IFA3</accession>
<organism evidence="2 3">
    <name type="scientific">Iphiclides podalirius</name>
    <name type="common">scarce swallowtail</name>
    <dbReference type="NCBI Taxonomy" id="110791"/>
    <lineage>
        <taxon>Eukaryota</taxon>
        <taxon>Metazoa</taxon>
        <taxon>Ecdysozoa</taxon>
        <taxon>Arthropoda</taxon>
        <taxon>Hexapoda</taxon>
        <taxon>Insecta</taxon>
        <taxon>Pterygota</taxon>
        <taxon>Neoptera</taxon>
        <taxon>Endopterygota</taxon>
        <taxon>Lepidoptera</taxon>
        <taxon>Glossata</taxon>
        <taxon>Ditrysia</taxon>
        <taxon>Papilionoidea</taxon>
        <taxon>Papilionidae</taxon>
        <taxon>Papilioninae</taxon>
        <taxon>Iphiclides</taxon>
    </lineage>
</organism>
<gene>
    <name evidence="2" type="ORF">IPOD504_LOCUS8895</name>
</gene>
<name>A0ABN8IFA3_9NEOP</name>
<reference evidence="2" key="1">
    <citation type="submission" date="2022-03" db="EMBL/GenBank/DDBJ databases">
        <authorList>
            <person name="Martin H S."/>
        </authorList>
    </citation>
    <scope>NUCLEOTIDE SEQUENCE</scope>
</reference>
<dbReference type="Proteomes" id="UP000837857">
    <property type="component" value="Chromosome 21"/>
</dbReference>
<evidence type="ECO:0000256" key="1">
    <source>
        <dbReference type="SAM" id="MobiDB-lite"/>
    </source>
</evidence>